<evidence type="ECO:0000313" key="2">
    <source>
        <dbReference type="EMBL" id="SFD82160.1"/>
    </source>
</evidence>
<feature type="compositionally biased region" description="Basic and acidic residues" evidence="1">
    <location>
        <begin position="32"/>
        <end position="43"/>
    </location>
</feature>
<reference evidence="3" key="1">
    <citation type="submission" date="2016-10" db="EMBL/GenBank/DDBJ databases">
        <authorList>
            <person name="Varghese N."/>
            <person name="Submissions S."/>
        </authorList>
    </citation>
    <scope>NUCLEOTIDE SEQUENCE [LARGE SCALE GENOMIC DNA]</scope>
    <source>
        <strain evidence="3">DSM 7481</strain>
    </source>
</reference>
<keyword evidence="3" id="KW-1185">Reference proteome</keyword>
<sequence length="266" mass="29180">MGSSSSKLDGHSNVTVRRSDSPGSSSVPFERSPSKRADTHADAHLGYLSNLSRSRPEHPGTGAASPQRQQTSALLLTRRGNAPEMRQAVTDVLKFVRETYYKPNLKSGNKVKAEGGPAEERRQMLATKEVERIRDEEDELAATMAGKAHQCGELTLLAMHHLKERGLEAQSLLLGGDEEDAVHEVAIIGPASNPLPADMTTWHPDVYVCDPWCNIACSAREYPKEFASKMVKWEKAGKLVGNPPEGFVLPTDKNWVDAVLEGRKML</sequence>
<dbReference type="EMBL" id="FOMQ01000006">
    <property type="protein sequence ID" value="SFD82160.1"/>
    <property type="molecule type" value="Genomic_DNA"/>
</dbReference>
<gene>
    <name evidence="2" type="ORF">SAMN04489710_106307</name>
</gene>
<dbReference type="STRING" id="32040.SAMN04489710_106307"/>
<organism evidence="2 3">
    <name type="scientific">Paracidovorax konjaci</name>
    <dbReference type="NCBI Taxonomy" id="32040"/>
    <lineage>
        <taxon>Bacteria</taxon>
        <taxon>Pseudomonadati</taxon>
        <taxon>Pseudomonadota</taxon>
        <taxon>Betaproteobacteria</taxon>
        <taxon>Burkholderiales</taxon>
        <taxon>Comamonadaceae</taxon>
        <taxon>Paracidovorax</taxon>
    </lineage>
</organism>
<dbReference type="AlphaFoldDB" id="A0A1I1VNQ4"/>
<evidence type="ECO:0000313" key="3">
    <source>
        <dbReference type="Proteomes" id="UP000199517"/>
    </source>
</evidence>
<protein>
    <submittedName>
        <fullName evidence="2">Uncharacterized protein</fullName>
    </submittedName>
</protein>
<dbReference type="Proteomes" id="UP000199517">
    <property type="component" value="Unassembled WGS sequence"/>
</dbReference>
<evidence type="ECO:0000256" key="1">
    <source>
        <dbReference type="SAM" id="MobiDB-lite"/>
    </source>
</evidence>
<feature type="region of interest" description="Disordered" evidence="1">
    <location>
        <begin position="1"/>
        <end position="70"/>
    </location>
</feature>
<proteinExistence type="predicted"/>
<feature type="compositionally biased region" description="Polar residues" evidence="1">
    <location>
        <begin position="1"/>
        <end position="27"/>
    </location>
</feature>
<name>A0A1I1VNQ4_9BURK</name>
<accession>A0A1I1VNQ4</accession>